<protein>
    <submittedName>
        <fullName evidence="2">Uncharacterized protein</fullName>
    </submittedName>
</protein>
<comment type="caution">
    <text evidence="2">The sequence shown here is derived from an EMBL/GenBank/DDBJ whole genome shotgun (WGS) entry which is preliminary data.</text>
</comment>
<keyword evidence="3" id="KW-1185">Reference proteome</keyword>
<reference evidence="2" key="1">
    <citation type="journal article" date="2014" name="Nucleic Acids Res.">
        <title>The evolutionary dynamics of variant antigen genes in Babesia reveal a history of genomic innovation underlying host-parasite interaction.</title>
        <authorList>
            <person name="Jackson A.P."/>
            <person name="Otto T.D."/>
            <person name="Darby A."/>
            <person name="Ramaprasad A."/>
            <person name="Xia D."/>
            <person name="Echaide I.E."/>
            <person name="Farber M."/>
            <person name="Gahlot S."/>
            <person name="Gamble J."/>
            <person name="Gupta D."/>
            <person name="Gupta Y."/>
            <person name="Jackson L."/>
            <person name="Malandrin L."/>
            <person name="Malas T.B."/>
            <person name="Moussa E."/>
            <person name="Nair M."/>
            <person name="Reid A.J."/>
            <person name="Sanders M."/>
            <person name="Sharma J."/>
            <person name="Tracey A."/>
            <person name="Quail M.A."/>
            <person name="Weir W."/>
            <person name="Wastling J.M."/>
            <person name="Hall N."/>
            <person name="Willadsen P."/>
            <person name="Lingelbach K."/>
            <person name="Shiels B."/>
            <person name="Tait A."/>
            <person name="Berriman M."/>
            <person name="Allred D.R."/>
            <person name="Pain A."/>
        </authorList>
    </citation>
    <scope>NUCLEOTIDE SEQUENCE</scope>
    <source>
        <strain evidence="2">1802A</strain>
    </source>
</reference>
<evidence type="ECO:0000313" key="2">
    <source>
        <dbReference type="EMBL" id="KAK1940295.1"/>
    </source>
</evidence>
<accession>A0AAD9LL04</accession>
<reference evidence="2" key="2">
    <citation type="submission" date="2021-05" db="EMBL/GenBank/DDBJ databases">
        <authorList>
            <person name="Pain A."/>
        </authorList>
    </citation>
    <scope>NUCLEOTIDE SEQUENCE</scope>
    <source>
        <strain evidence="2">1802A</strain>
    </source>
</reference>
<gene>
    <name evidence="2" type="ORF">X943_001670</name>
</gene>
<feature type="compositionally biased region" description="Basic and acidic residues" evidence="1">
    <location>
        <begin position="94"/>
        <end position="158"/>
    </location>
</feature>
<sequence>MARDRHHSTSRGRYISKRYSEERRDRPYWENERTVRQGRYREESRATSYHTKLRGRSDSRGRSYSGYQRDESEARAGQRSRYRSRSGSEGSPRGCRDRVLEYHRYKGREGDRSGRYRDNDRDNHRYHYRGRYRDSRSVPHDKYRDGYRYESRGREGGIRRKHDHERRYGRGMRSTSNSSSRCDYEPRDFGRSDPRMERSMCRENYSTDDKSHCSKSTPDSRRSMLVKPSSDMEHTSDLQDVTTPSFVNESPGDMEIEWKGFPHPHIYPGLDRFYEAKYEEPYQSNVKLLVLPKKGPYLKRYISEKPFQPLLDDSRSAWLRQMQELLDSNLKYIDARLEALDQREEWNPIATIPSLEL</sequence>
<feature type="compositionally biased region" description="Basic residues" evidence="1">
    <location>
        <begin position="1"/>
        <end position="16"/>
    </location>
</feature>
<dbReference type="Proteomes" id="UP001195914">
    <property type="component" value="Unassembled WGS sequence"/>
</dbReference>
<feature type="compositionally biased region" description="Basic and acidic residues" evidence="1">
    <location>
        <begin position="182"/>
        <end position="222"/>
    </location>
</feature>
<evidence type="ECO:0000256" key="1">
    <source>
        <dbReference type="SAM" id="MobiDB-lite"/>
    </source>
</evidence>
<proteinExistence type="predicted"/>
<feature type="compositionally biased region" description="Basic residues" evidence="1">
    <location>
        <begin position="159"/>
        <end position="170"/>
    </location>
</feature>
<organism evidence="2 3">
    <name type="scientific">Babesia divergens</name>
    <dbReference type="NCBI Taxonomy" id="32595"/>
    <lineage>
        <taxon>Eukaryota</taxon>
        <taxon>Sar</taxon>
        <taxon>Alveolata</taxon>
        <taxon>Apicomplexa</taxon>
        <taxon>Aconoidasida</taxon>
        <taxon>Piroplasmida</taxon>
        <taxon>Babesiidae</taxon>
        <taxon>Babesia</taxon>
    </lineage>
</organism>
<evidence type="ECO:0000313" key="3">
    <source>
        <dbReference type="Proteomes" id="UP001195914"/>
    </source>
</evidence>
<feature type="compositionally biased region" description="Basic and acidic residues" evidence="1">
    <location>
        <begin position="18"/>
        <end position="45"/>
    </location>
</feature>
<dbReference type="EMBL" id="JAHBMH010000003">
    <property type="protein sequence ID" value="KAK1940295.1"/>
    <property type="molecule type" value="Genomic_DNA"/>
</dbReference>
<feature type="region of interest" description="Disordered" evidence="1">
    <location>
        <begin position="1"/>
        <end position="244"/>
    </location>
</feature>
<name>A0AAD9LL04_BABDI</name>
<dbReference type="AlphaFoldDB" id="A0AAD9LL04"/>